<evidence type="ECO:0000256" key="6">
    <source>
        <dbReference type="SAM" id="MobiDB-lite"/>
    </source>
</evidence>
<keyword evidence="9" id="KW-1185">Reference proteome</keyword>
<dbReference type="InterPro" id="IPR050109">
    <property type="entry name" value="HTH-type_TetR-like_transc_reg"/>
</dbReference>
<dbReference type="InterPro" id="IPR039538">
    <property type="entry name" value="BetI_C"/>
</dbReference>
<keyword evidence="3 5" id="KW-0238">DNA-binding</keyword>
<evidence type="ECO:0000256" key="4">
    <source>
        <dbReference type="ARBA" id="ARBA00023163"/>
    </source>
</evidence>
<evidence type="ECO:0000256" key="2">
    <source>
        <dbReference type="ARBA" id="ARBA00023015"/>
    </source>
</evidence>
<evidence type="ECO:0000313" key="9">
    <source>
        <dbReference type="Proteomes" id="UP000680206"/>
    </source>
</evidence>
<dbReference type="PROSITE" id="PS01081">
    <property type="entry name" value="HTH_TETR_1"/>
    <property type="match status" value="1"/>
</dbReference>
<keyword evidence="4" id="KW-0804">Transcription</keyword>
<sequence>MPKIVDPEARRREVAEAVFRVVRRDGLEQASLRNVAAEAGLAIGSVRHYFAGQGDIMVFAMRYFAERAGERLRLRAGRLAAPDPAAPPAEHVASMEALFAELLPVDTERREEAEVWLAFVVGARTRPGLRPLAAEMHDALRSVAERVLRAAERVGVLRPGLDIATEAARVHTLVDGLTLHAVLRPESTVPQEMRAVLRRHVRELTTVPAGDLPEPPGLDDLRAGAGRDAC</sequence>
<evidence type="ECO:0000256" key="5">
    <source>
        <dbReference type="PROSITE-ProRule" id="PRU00335"/>
    </source>
</evidence>
<dbReference type="PROSITE" id="PS50977">
    <property type="entry name" value="HTH_TETR_2"/>
    <property type="match status" value="1"/>
</dbReference>
<dbReference type="Gene3D" id="1.10.357.10">
    <property type="entry name" value="Tetracycline Repressor, domain 2"/>
    <property type="match status" value="1"/>
</dbReference>
<reference evidence="8 9" key="1">
    <citation type="submission" date="2021-03" db="EMBL/GenBank/DDBJ databases">
        <title>Actinomadura violae sp. nov., isolated from lichen in Thailand.</title>
        <authorList>
            <person name="Kanchanasin P."/>
            <person name="Saeng-In P."/>
            <person name="Phongsopitanun W."/>
            <person name="Yuki M."/>
            <person name="Kudo T."/>
            <person name="Ohkuma M."/>
            <person name="Tanasupawat S."/>
        </authorList>
    </citation>
    <scope>NUCLEOTIDE SEQUENCE [LARGE SCALE GENOMIC DNA]</scope>
    <source>
        <strain evidence="8 9">LCR2-06</strain>
    </source>
</reference>
<dbReference type="RefSeq" id="WP_208238351.1">
    <property type="nucleotide sequence ID" value="NZ_JAGEPF010000004.1"/>
</dbReference>
<name>A0ABS3RMU3_9ACTN</name>
<feature type="domain" description="HTH tetR-type" evidence="7">
    <location>
        <begin position="8"/>
        <end position="68"/>
    </location>
</feature>
<dbReference type="SUPFAM" id="SSF48498">
    <property type="entry name" value="Tetracyclin repressor-like, C-terminal domain"/>
    <property type="match status" value="1"/>
</dbReference>
<evidence type="ECO:0000256" key="1">
    <source>
        <dbReference type="ARBA" id="ARBA00022491"/>
    </source>
</evidence>
<keyword evidence="1" id="KW-0678">Repressor</keyword>
<keyword evidence="2" id="KW-0805">Transcription regulation</keyword>
<accession>A0ABS3RMU3</accession>
<dbReference type="InterPro" id="IPR001647">
    <property type="entry name" value="HTH_TetR"/>
</dbReference>
<dbReference type="Pfam" id="PF13977">
    <property type="entry name" value="TetR_C_6"/>
    <property type="match status" value="1"/>
</dbReference>
<dbReference type="InterPro" id="IPR023772">
    <property type="entry name" value="DNA-bd_HTH_TetR-type_CS"/>
</dbReference>
<evidence type="ECO:0000313" key="8">
    <source>
        <dbReference type="EMBL" id="MBO2457389.1"/>
    </source>
</evidence>
<dbReference type="PANTHER" id="PTHR30055">
    <property type="entry name" value="HTH-TYPE TRANSCRIPTIONAL REGULATOR RUTR"/>
    <property type="match status" value="1"/>
</dbReference>
<evidence type="ECO:0000256" key="3">
    <source>
        <dbReference type="ARBA" id="ARBA00023125"/>
    </source>
</evidence>
<feature type="DNA-binding region" description="H-T-H motif" evidence="5">
    <location>
        <begin position="31"/>
        <end position="50"/>
    </location>
</feature>
<protein>
    <submittedName>
        <fullName evidence="8">TetR/AcrR family transcriptional regulator</fullName>
    </submittedName>
</protein>
<dbReference type="SUPFAM" id="SSF46689">
    <property type="entry name" value="Homeodomain-like"/>
    <property type="match status" value="1"/>
</dbReference>
<feature type="region of interest" description="Disordered" evidence="6">
    <location>
        <begin position="207"/>
        <end position="230"/>
    </location>
</feature>
<dbReference type="InterPro" id="IPR036271">
    <property type="entry name" value="Tet_transcr_reg_TetR-rel_C_sf"/>
</dbReference>
<comment type="caution">
    <text evidence="8">The sequence shown here is derived from an EMBL/GenBank/DDBJ whole genome shotgun (WGS) entry which is preliminary data.</text>
</comment>
<gene>
    <name evidence="8" type="ORF">J4709_07360</name>
</gene>
<evidence type="ECO:0000259" key="7">
    <source>
        <dbReference type="PROSITE" id="PS50977"/>
    </source>
</evidence>
<dbReference type="Proteomes" id="UP000680206">
    <property type="component" value="Unassembled WGS sequence"/>
</dbReference>
<proteinExistence type="predicted"/>
<organism evidence="8 9">
    <name type="scientific">Actinomadura violacea</name>
    <dbReference type="NCBI Taxonomy" id="2819934"/>
    <lineage>
        <taxon>Bacteria</taxon>
        <taxon>Bacillati</taxon>
        <taxon>Actinomycetota</taxon>
        <taxon>Actinomycetes</taxon>
        <taxon>Streptosporangiales</taxon>
        <taxon>Thermomonosporaceae</taxon>
        <taxon>Actinomadura</taxon>
    </lineage>
</organism>
<dbReference type="PANTHER" id="PTHR30055:SF226">
    <property type="entry name" value="HTH-TYPE TRANSCRIPTIONAL REGULATOR PKSA"/>
    <property type="match status" value="1"/>
</dbReference>
<dbReference type="InterPro" id="IPR009057">
    <property type="entry name" value="Homeodomain-like_sf"/>
</dbReference>
<dbReference type="EMBL" id="JAGEPF010000004">
    <property type="protein sequence ID" value="MBO2457389.1"/>
    <property type="molecule type" value="Genomic_DNA"/>
</dbReference>